<dbReference type="GO" id="GO:0016787">
    <property type="term" value="F:hydrolase activity"/>
    <property type="evidence" value="ECO:0007669"/>
    <property type="project" value="UniProtKB-KW"/>
</dbReference>
<dbReference type="InterPro" id="IPR053183">
    <property type="entry name" value="ASL1"/>
</dbReference>
<feature type="domain" description="Asl1-like glycosyl hydrolase catalytic" evidence="2">
    <location>
        <begin position="27"/>
        <end position="269"/>
    </location>
</feature>
<proteinExistence type="predicted"/>
<keyword evidence="4" id="KW-1185">Reference proteome</keyword>
<dbReference type="GO" id="GO:0009277">
    <property type="term" value="C:fungal-type cell wall"/>
    <property type="evidence" value="ECO:0007669"/>
    <property type="project" value="TreeGrafter"/>
</dbReference>
<dbReference type="PANTHER" id="PTHR34154">
    <property type="entry name" value="ALKALI-SENSITIVE LINKAGE PROTEIN 1"/>
    <property type="match status" value="1"/>
</dbReference>
<dbReference type="AlphaFoldDB" id="A0A6A6NU77"/>
<evidence type="ECO:0000256" key="1">
    <source>
        <dbReference type="SAM" id="SignalP"/>
    </source>
</evidence>
<gene>
    <name evidence="3" type="ORF">BDY21DRAFT_307470</name>
</gene>
<evidence type="ECO:0000259" key="2">
    <source>
        <dbReference type="Pfam" id="PF11790"/>
    </source>
</evidence>
<dbReference type="Gene3D" id="3.20.20.80">
    <property type="entry name" value="Glycosidases"/>
    <property type="match status" value="1"/>
</dbReference>
<sequence length="308" mass="32670">MLPATLLTIVISSSPLLVHATSSTKRGLCYVPSDEHASDDDLWTASSTPLTWYYNYQSTPSSALSSSGLTFVPMLWGATDGVDSGFYSAVKAQLDAGEAISHVLGFNEPDGESDTGGSDMPAAVAARAWQAELEPLRALGVKLGAPAVTGSPGGLEWLDAFFEACDGGCAVDFVPVHWYGNFEGLASHLGQVRERFENKSIWVTEYNLPDAELDETQEFYNMSAEYFDRLDYVTHYSLFGAFRSDDSNVGPNGAMLDSDGDLTDIGSWYLGGAATGNEPDSASAKLGAAAFAGWGVLLVAVAGAWSLL</sequence>
<feature type="signal peptide" evidence="1">
    <location>
        <begin position="1"/>
        <end position="20"/>
    </location>
</feature>
<dbReference type="InterPro" id="IPR017853">
    <property type="entry name" value="GH"/>
</dbReference>
<keyword evidence="3" id="KW-0378">Hydrolase</keyword>
<dbReference type="Pfam" id="PF11790">
    <property type="entry name" value="Glyco_hydro_cc"/>
    <property type="match status" value="1"/>
</dbReference>
<dbReference type="SUPFAM" id="SSF51445">
    <property type="entry name" value="(Trans)glycosidases"/>
    <property type="match status" value="1"/>
</dbReference>
<organism evidence="3 4">
    <name type="scientific">Lineolata rhizophorae</name>
    <dbReference type="NCBI Taxonomy" id="578093"/>
    <lineage>
        <taxon>Eukaryota</taxon>
        <taxon>Fungi</taxon>
        <taxon>Dikarya</taxon>
        <taxon>Ascomycota</taxon>
        <taxon>Pezizomycotina</taxon>
        <taxon>Dothideomycetes</taxon>
        <taxon>Dothideomycetes incertae sedis</taxon>
        <taxon>Lineolatales</taxon>
        <taxon>Lineolataceae</taxon>
        <taxon>Lineolata</taxon>
    </lineage>
</organism>
<evidence type="ECO:0000313" key="4">
    <source>
        <dbReference type="Proteomes" id="UP000799766"/>
    </source>
</evidence>
<feature type="chain" id="PRO_5025509601" evidence="1">
    <location>
        <begin position="21"/>
        <end position="308"/>
    </location>
</feature>
<name>A0A6A6NU77_9PEZI</name>
<dbReference type="OrthoDB" id="43654at2759"/>
<dbReference type="PANTHER" id="PTHR34154:SF3">
    <property type="entry name" value="ALKALI-SENSITIVE LINKAGE PROTEIN 1"/>
    <property type="match status" value="1"/>
</dbReference>
<dbReference type="GO" id="GO:0071966">
    <property type="term" value="P:fungal-type cell wall polysaccharide metabolic process"/>
    <property type="evidence" value="ECO:0007669"/>
    <property type="project" value="TreeGrafter"/>
</dbReference>
<keyword evidence="1" id="KW-0732">Signal</keyword>
<dbReference type="FunFam" id="3.20.20.80:FF:000207">
    <property type="entry name" value="Glycoside hydrolase family 128 protein"/>
    <property type="match status" value="1"/>
</dbReference>
<dbReference type="EMBL" id="MU001687">
    <property type="protein sequence ID" value="KAF2455330.1"/>
    <property type="molecule type" value="Genomic_DNA"/>
</dbReference>
<dbReference type="Proteomes" id="UP000799766">
    <property type="component" value="Unassembled WGS sequence"/>
</dbReference>
<dbReference type="InterPro" id="IPR024655">
    <property type="entry name" value="Asl1_glyco_hydro_catalytic"/>
</dbReference>
<accession>A0A6A6NU77</accession>
<reference evidence="3" key="1">
    <citation type="journal article" date="2020" name="Stud. Mycol.">
        <title>101 Dothideomycetes genomes: a test case for predicting lifestyles and emergence of pathogens.</title>
        <authorList>
            <person name="Haridas S."/>
            <person name="Albert R."/>
            <person name="Binder M."/>
            <person name="Bloem J."/>
            <person name="Labutti K."/>
            <person name="Salamov A."/>
            <person name="Andreopoulos B."/>
            <person name="Baker S."/>
            <person name="Barry K."/>
            <person name="Bills G."/>
            <person name="Bluhm B."/>
            <person name="Cannon C."/>
            <person name="Castanera R."/>
            <person name="Culley D."/>
            <person name="Daum C."/>
            <person name="Ezra D."/>
            <person name="Gonzalez J."/>
            <person name="Henrissat B."/>
            <person name="Kuo A."/>
            <person name="Liang C."/>
            <person name="Lipzen A."/>
            <person name="Lutzoni F."/>
            <person name="Magnuson J."/>
            <person name="Mondo S."/>
            <person name="Nolan M."/>
            <person name="Ohm R."/>
            <person name="Pangilinan J."/>
            <person name="Park H.-J."/>
            <person name="Ramirez L."/>
            <person name="Alfaro M."/>
            <person name="Sun H."/>
            <person name="Tritt A."/>
            <person name="Yoshinaga Y."/>
            <person name="Zwiers L.-H."/>
            <person name="Turgeon B."/>
            <person name="Goodwin S."/>
            <person name="Spatafora J."/>
            <person name="Crous P."/>
            <person name="Grigoriev I."/>
        </authorList>
    </citation>
    <scope>NUCLEOTIDE SEQUENCE</scope>
    <source>
        <strain evidence="3">ATCC 16933</strain>
    </source>
</reference>
<protein>
    <submittedName>
        <fullName evidence="3">Glycosyl hydrolase catalytic core-domain-containing protein</fullName>
    </submittedName>
</protein>
<evidence type="ECO:0000313" key="3">
    <source>
        <dbReference type="EMBL" id="KAF2455330.1"/>
    </source>
</evidence>